<dbReference type="InterPro" id="IPR029069">
    <property type="entry name" value="HotDog_dom_sf"/>
</dbReference>
<reference evidence="1 2" key="1">
    <citation type="submission" date="2019-09" db="EMBL/GenBank/DDBJ databases">
        <title>Genome sequencing of strain KACC 19306.</title>
        <authorList>
            <person name="Heo J."/>
            <person name="Kim S.-J."/>
            <person name="Kim J.-S."/>
            <person name="Hong S.-B."/>
            <person name="Kwon S.-W."/>
        </authorList>
    </citation>
    <scope>NUCLEOTIDE SEQUENCE [LARGE SCALE GENOMIC DNA]</scope>
    <source>
        <strain evidence="1 2">KACC 19306</strain>
    </source>
</reference>
<proteinExistence type="predicted"/>
<dbReference type="Proteomes" id="UP000324678">
    <property type="component" value="Chromosome"/>
</dbReference>
<sequence length="244" mass="25740">MTSIRIAPHLNGLVDAAQGGIASGMFAQLVGGSARVRLLNPIPLDADLAVHDGPSGMVSIAHDDTLIAKAEPIAPFRHEAPLAPSFTEALEASQRHPFVGVRHLFSDCVVCSPTRPDGIGVVFGNSRRLRDVLIAPLSAPPRFAVNGALRPEILWGALDCTSFPSDLLPSRTVAVTGQLTAHVERAVDADERLVVVGWRTGKGTRSHRTASAVLDGAGRTVASAEVTWVEVAMPTPRNHARVAV</sequence>
<organism evidence="1 2">
    <name type="scientific">Agromyces intestinalis</name>
    <dbReference type="NCBI Taxonomy" id="2592652"/>
    <lineage>
        <taxon>Bacteria</taxon>
        <taxon>Bacillati</taxon>
        <taxon>Actinomycetota</taxon>
        <taxon>Actinomycetes</taxon>
        <taxon>Micrococcales</taxon>
        <taxon>Microbacteriaceae</taxon>
        <taxon>Agromyces</taxon>
    </lineage>
</organism>
<evidence type="ECO:0000313" key="1">
    <source>
        <dbReference type="EMBL" id="QEO13088.1"/>
    </source>
</evidence>
<accession>A0A5C1YBY5</accession>
<gene>
    <name evidence="1" type="ORF">FLP10_00645</name>
</gene>
<dbReference type="SUPFAM" id="SSF54637">
    <property type="entry name" value="Thioesterase/thiol ester dehydrase-isomerase"/>
    <property type="match status" value="1"/>
</dbReference>
<dbReference type="Gene3D" id="3.10.129.10">
    <property type="entry name" value="Hotdog Thioesterase"/>
    <property type="match status" value="1"/>
</dbReference>
<evidence type="ECO:0000313" key="2">
    <source>
        <dbReference type="Proteomes" id="UP000324678"/>
    </source>
</evidence>
<dbReference type="OrthoDB" id="5495835at2"/>
<evidence type="ECO:0008006" key="3">
    <source>
        <dbReference type="Google" id="ProtNLM"/>
    </source>
</evidence>
<dbReference type="RefSeq" id="WP_149159112.1">
    <property type="nucleotide sequence ID" value="NZ_CP043505.1"/>
</dbReference>
<dbReference type="CDD" id="cd03440">
    <property type="entry name" value="hot_dog"/>
    <property type="match status" value="1"/>
</dbReference>
<dbReference type="EMBL" id="CP043505">
    <property type="protein sequence ID" value="QEO13088.1"/>
    <property type="molecule type" value="Genomic_DNA"/>
</dbReference>
<dbReference type="AlphaFoldDB" id="A0A5C1YBY5"/>
<name>A0A5C1YBY5_9MICO</name>
<keyword evidence="2" id="KW-1185">Reference proteome</keyword>
<protein>
    <recommendedName>
        <fullName evidence="3">Thioesterase family protein</fullName>
    </recommendedName>
</protein>
<dbReference type="KEGG" id="ail:FLP10_00645"/>